<gene>
    <name evidence="1" type="ORF">PENTCL1PPCAC_15361</name>
</gene>
<keyword evidence="2" id="KW-1185">Reference proteome</keyword>
<reference evidence="1" key="1">
    <citation type="submission" date="2023-10" db="EMBL/GenBank/DDBJ databases">
        <title>Genome assembly of Pristionchus species.</title>
        <authorList>
            <person name="Yoshida K."/>
            <person name="Sommer R.J."/>
        </authorList>
    </citation>
    <scope>NUCLEOTIDE SEQUENCE</scope>
    <source>
        <strain evidence="1">RS0144</strain>
    </source>
</reference>
<dbReference type="AlphaFoldDB" id="A0AAV5TGY4"/>
<evidence type="ECO:0000313" key="2">
    <source>
        <dbReference type="Proteomes" id="UP001432027"/>
    </source>
</evidence>
<accession>A0AAV5TGY4</accession>
<evidence type="ECO:0000313" key="1">
    <source>
        <dbReference type="EMBL" id="GMS93186.1"/>
    </source>
</evidence>
<protein>
    <recommendedName>
        <fullName evidence="3">VWFD domain-containing protein</fullName>
    </recommendedName>
</protein>
<name>A0AAV5TGY4_9BILA</name>
<feature type="non-terminal residue" evidence="1">
    <location>
        <position position="1"/>
    </location>
</feature>
<sequence length="296" mass="32356">AHSGSCEEWSLEDEYYHECRACRDIATDLSNCPVAIYACDEGQALSAAVLSPSDPCNCQSLQCASRGWRLAVNGTIVDKVRCKGRQWITSGLVAPSLVCAKFDPSVTATTTTTTAPITVTPEKCINPPAPFKCEVAPVDNPLFSAVCFRGQDSNLYCNSDDTVLVALTRNPGKMTLQPFYYTLDGTGVCNQETKRYEMTTLGTPIQVNQVSCMPCPYMSGEATTTFTETHDPAVFDRCIVACPTGTLKGWTSADIFLPADRGFAYYTYTGSVFYFIDSAGMRFEDADFYCETRPPD</sequence>
<dbReference type="Proteomes" id="UP001432027">
    <property type="component" value="Unassembled WGS sequence"/>
</dbReference>
<evidence type="ECO:0008006" key="3">
    <source>
        <dbReference type="Google" id="ProtNLM"/>
    </source>
</evidence>
<organism evidence="1 2">
    <name type="scientific">Pristionchus entomophagus</name>
    <dbReference type="NCBI Taxonomy" id="358040"/>
    <lineage>
        <taxon>Eukaryota</taxon>
        <taxon>Metazoa</taxon>
        <taxon>Ecdysozoa</taxon>
        <taxon>Nematoda</taxon>
        <taxon>Chromadorea</taxon>
        <taxon>Rhabditida</taxon>
        <taxon>Rhabditina</taxon>
        <taxon>Diplogasteromorpha</taxon>
        <taxon>Diplogasteroidea</taxon>
        <taxon>Neodiplogasteridae</taxon>
        <taxon>Pristionchus</taxon>
    </lineage>
</organism>
<proteinExistence type="predicted"/>
<comment type="caution">
    <text evidence="1">The sequence shown here is derived from an EMBL/GenBank/DDBJ whole genome shotgun (WGS) entry which is preliminary data.</text>
</comment>
<dbReference type="EMBL" id="BTSX01000004">
    <property type="protein sequence ID" value="GMS93186.1"/>
    <property type="molecule type" value="Genomic_DNA"/>
</dbReference>
<feature type="non-terminal residue" evidence="1">
    <location>
        <position position="296"/>
    </location>
</feature>